<feature type="transmembrane region" description="Helical" evidence="1">
    <location>
        <begin position="152"/>
        <end position="172"/>
    </location>
</feature>
<evidence type="ECO:0000313" key="2">
    <source>
        <dbReference type="EMBL" id="OLU46814.1"/>
    </source>
</evidence>
<feature type="transmembrane region" description="Helical" evidence="1">
    <location>
        <begin position="238"/>
        <end position="255"/>
    </location>
</feature>
<proteinExistence type="predicted"/>
<feature type="transmembrane region" description="Helical" evidence="1">
    <location>
        <begin position="184"/>
        <end position="202"/>
    </location>
</feature>
<feature type="transmembrane region" description="Helical" evidence="1">
    <location>
        <begin position="496"/>
        <end position="514"/>
    </location>
</feature>
<evidence type="ECO:0000256" key="1">
    <source>
        <dbReference type="SAM" id="Phobius"/>
    </source>
</evidence>
<reference evidence="2 3" key="1">
    <citation type="submission" date="2016-11" db="EMBL/GenBank/DDBJ databases">
        <title>Description of two novel members of the family Erysipelotrichaceae: Ileibacterium lipovorans gen. nov., sp. nov. and Dubosiella newyorkensis, gen. nov., sp. nov.</title>
        <authorList>
            <person name="Cox L.M."/>
            <person name="Sohn J."/>
            <person name="Tyrrell K.L."/>
            <person name="Citron D.M."/>
            <person name="Lawson P.A."/>
            <person name="Patel N.B."/>
            <person name="Iizumi T."/>
            <person name="Perez-Perez G.I."/>
            <person name="Goldstein E.J."/>
            <person name="Blaser M.J."/>
        </authorList>
    </citation>
    <scope>NUCLEOTIDE SEQUENCE [LARGE SCALE GENOMIC DNA]</scope>
    <source>
        <strain evidence="2 3">NYU-BL-A4</strain>
    </source>
</reference>
<keyword evidence="3" id="KW-1185">Reference proteome</keyword>
<feature type="transmembrane region" description="Helical" evidence="1">
    <location>
        <begin position="80"/>
        <end position="101"/>
    </location>
</feature>
<protein>
    <recommendedName>
        <fullName evidence="4">Glycosyltransferase RgtA/B/C/D-like domain-containing protein</fullName>
    </recommendedName>
</protein>
<keyword evidence="1" id="KW-0472">Membrane</keyword>
<feature type="transmembrane region" description="Helical" evidence="1">
    <location>
        <begin position="208"/>
        <end position="226"/>
    </location>
</feature>
<dbReference type="GeneID" id="78275304"/>
<dbReference type="InterPro" id="IPR046062">
    <property type="entry name" value="DUF6020"/>
</dbReference>
<keyword evidence="1" id="KW-0812">Transmembrane</keyword>
<dbReference type="Proteomes" id="UP000186705">
    <property type="component" value="Unassembled WGS sequence"/>
</dbReference>
<dbReference type="OrthoDB" id="2143989at2"/>
<name>A0A1U7NNE5_9FIRM</name>
<dbReference type="STRING" id="1862672.BO225_04985"/>
<feature type="transmembrane region" description="Helical" evidence="1">
    <location>
        <begin position="466"/>
        <end position="489"/>
    </location>
</feature>
<dbReference type="EMBL" id="MPKA01000059">
    <property type="protein sequence ID" value="OLU46814.1"/>
    <property type="molecule type" value="Genomic_DNA"/>
</dbReference>
<evidence type="ECO:0008006" key="4">
    <source>
        <dbReference type="Google" id="ProtNLM"/>
    </source>
</evidence>
<gene>
    <name evidence="2" type="ORF">BO225_04985</name>
</gene>
<organism evidence="2 3">
    <name type="scientific">Dubosiella newyorkensis</name>
    <dbReference type="NCBI Taxonomy" id="1862672"/>
    <lineage>
        <taxon>Bacteria</taxon>
        <taxon>Bacillati</taxon>
        <taxon>Bacillota</taxon>
        <taxon>Erysipelotrichia</taxon>
        <taxon>Erysipelotrichales</taxon>
        <taxon>Erysipelotrichaceae</taxon>
        <taxon>Dubosiella</taxon>
    </lineage>
</organism>
<feature type="transmembrane region" description="Helical" evidence="1">
    <location>
        <begin position="520"/>
        <end position="538"/>
    </location>
</feature>
<feature type="transmembrane region" description="Helical" evidence="1">
    <location>
        <begin position="33"/>
        <end position="59"/>
    </location>
</feature>
<feature type="transmembrane region" description="Helical" evidence="1">
    <location>
        <begin position="261"/>
        <end position="279"/>
    </location>
</feature>
<sequence length="550" mass="64196">MSKKQIRLWLWSASILAVFNILTKINDQSLTGIVVQLLLKTGINLIIIFILILLYNIFYKKYFRKFKSKRITKSTYSSSRIMLIFFLLLVLFWIPAFLALFPGTFGADAPIQLAMYDGIYPLSDHQPILHTFLIGGLIHLGDVLFKNSNIGLAIYTFVFQICFCAYSISYSLSYLYKRQVSLKLLLLLIIFMGVNPIVQSLICYVTKDIMFAATFLLFIVNCCEYLFPSDRLRRNKRFLKITLIKIGLFGFLSIQLRSQGIYIFIVALLILLICWCRLFKENALYKEFIFMQIFVIGISMLITMITPYFLNSGYRDSREALSVPIQQIATILKKDLERDNKLLSSNIYDQAISYFENFDKDRIDQYSADYPKSMFLTDKVKENPIGFLKLYIYLVFSDLPTSVNSYLDLITPYFDFRLSPYNGLAINTSFEDLNPNRNIKTYSLFPGYYQYLKDVLYDSSSLNCPFWIRIFDPAIVLYLIIFMLIYSLIYKRTFSLFVLLYPILYIGTMFLGPVSLLRYSFVYSLEGPFLLGVMIYSINNQRFKNRLPIK</sequence>
<feature type="transmembrane region" description="Helical" evidence="1">
    <location>
        <begin position="288"/>
        <end position="310"/>
    </location>
</feature>
<keyword evidence="1" id="KW-1133">Transmembrane helix</keyword>
<dbReference type="Pfam" id="PF19484">
    <property type="entry name" value="DUF6020"/>
    <property type="match status" value="1"/>
</dbReference>
<accession>A0A1U7NNE5</accession>
<evidence type="ECO:0000313" key="3">
    <source>
        <dbReference type="Proteomes" id="UP000186705"/>
    </source>
</evidence>
<comment type="caution">
    <text evidence="2">The sequence shown here is derived from an EMBL/GenBank/DDBJ whole genome shotgun (WGS) entry which is preliminary data.</text>
</comment>
<dbReference type="AlphaFoldDB" id="A0A1U7NNE5"/>
<dbReference type="RefSeq" id="WP_076341184.1">
    <property type="nucleotide sequence ID" value="NZ_CAMNTW010000010.1"/>
</dbReference>